<feature type="chain" id="PRO_5046962472" description="Lipoprotein" evidence="1">
    <location>
        <begin position="22"/>
        <end position="172"/>
    </location>
</feature>
<keyword evidence="1" id="KW-0732">Signal</keyword>
<gene>
    <name evidence="2" type="ORF">T190115A13A_140052</name>
</gene>
<evidence type="ECO:0008006" key="4">
    <source>
        <dbReference type="Google" id="ProtNLM"/>
    </source>
</evidence>
<feature type="signal peptide" evidence="1">
    <location>
        <begin position="1"/>
        <end position="21"/>
    </location>
</feature>
<dbReference type="RefSeq" id="WP_348737146.1">
    <property type="nucleotide sequence ID" value="NZ_CAXJRC010000005.1"/>
</dbReference>
<protein>
    <recommendedName>
        <fullName evidence="4">Lipoprotein</fullName>
    </recommendedName>
</protein>
<proteinExistence type="predicted"/>
<accession>A0ABM9PI44</accession>
<dbReference type="EMBL" id="CAXJRC010000005">
    <property type="protein sequence ID" value="CAL2105285.1"/>
    <property type="molecule type" value="Genomic_DNA"/>
</dbReference>
<evidence type="ECO:0000256" key="1">
    <source>
        <dbReference type="SAM" id="SignalP"/>
    </source>
</evidence>
<organism evidence="2 3">
    <name type="scientific">Tenacibaculum vairaonense</name>
    <dbReference type="NCBI Taxonomy" id="3137860"/>
    <lineage>
        <taxon>Bacteria</taxon>
        <taxon>Pseudomonadati</taxon>
        <taxon>Bacteroidota</taxon>
        <taxon>Flavobacteriia</taxon>
        <taxon>Flavobacteriales</taxon>
        <taxon>Flavobacteriaceae</taxon>
        <taxon>Tenacibaculum</taxon>
    </lineage>
</organism>
<name>A0ABM9PI44_9FLAO</name>
<keyword evidence="3" id="KW-1185">Reference proteome</keyword>
<evidence type="ECO:0000313" key="2">
    <source>
        <dbReference type="EMBL" id="CAL2105285.1"/>
    </source>
</evidence>
<dbReference type="PROSITE" id="PS51257">
    <property type="entry name" value="PROKAR_LIPOPROTEIN"/>
    <property type="match status" value="1"/>
</dbReference>
<comment type="caution">
    <text evidence="2">The sequence shown here is derived from an EMBL/GenBank/DDBJ whole genome shotgun (WGS) entry which is preliminary data.</text>
</comment>
<evidence type="ECO:0000313" key="3">
    <source>
        <dbReference type="Proteomes" id="UP001497602"/>
    </source>
</evidence>
<dbReference type="Proteomes" id="UP001497602">
    <property type="component" value="Unassembled WGS sequence"/>
</dbReference>
<reference evidence="2 3" key="1">
    <citation type="submission" date="2024-05" db="EMBL/GenBank/DDBJ databases">
        <authorList>
            <person name="Duchaud E."/>
        </authorList>
    </citation>
    <scope>NUCLEOTIDE SEQUENCE [LARGE SCALE GENOMIC DNA]</scope>
    <source>
        <strain evidence="2">Ena-SAMPLE-TAB-13-05-2024-13:56:06:370-140305</strain>
    </source>
</reference>
<sequence>MKRIFVFTLLVSSLFLSSCQSDDTSPINEIKGEQLAISDFFEKIAAMNLKVPEGNVVYISYSYDKANGLIEFLESEEREFPFPIYLAESKEAVKGKTFAKDEYKVSCEMGGTGSQNWTKTCSSAWKCGKLAKKCLDAGGCATVCAAQMVYLPDVREFLILDEEDYIKFNDRN</sequence>